<reference evidence="3 4" key="1">
    <citation type="submission" date="2014-01" db="EMBL/GenBank/DDBJ databases">
        <title>Roseivivax isoporae LMG 25204 Genome Sequencing.</title>
        <authorList>
            <person name="Lai Q."/>
            <person name="Li G."/>
            <person name="Shao Z."/>
        </authorList>
    </citation>
    <scope>NUCLEOTIDE SEQUENCE [LARGE SCALE GENOMIC DNA]</scope>
    <source>
        <strain evidence="3 4">LMG 25204</strain>
    </source>
</reference>
<gene>
    <name evidence="3" type="ORF">RISW2_18795</name>
</gene>
<keyword evidence="4" id="KW-1185">Reference proteome</keyword>
<dbReference type="AlphaFoldDB" id="X7F232"/>
<keyword evidence="1" id="KW-0812">Transmembrane</keyword>
<dbReference type="InterPro" id="IPR055385">
    <property type="entry name" value="GpJ_HDII-ins2"/>
</dbReference>
<dbReference type="eggNOG" id="COG4733">
    <property type="taxonomic scope" value="Bacteria"/>
</dbReference>
<comment type="caution">
    <text evidence="3">The sequence shown here is derived from an EMBL/GenBank/DDBJ whole genome shotgun (WGS) entry which is preliminary data.</text>
</comment>
<accession>X7F232</accession>
<evidence type="ECO:0000259" key="2">
    <source>
        <dbReference type="Pfam" id="PF24801"/>
    </source>
</evidence>
<sequence length="1175" mass="126508">MTIDTVAQCHPLATAARHRTVPAGATVGEIVRDLDLPPRYGLPQAWLIRGGDVRILPLDMWRHVRPKPGTRVEITYPAPEGPAVVAVAAAAALPYAASYVAGTLLGLTAGTLAYGLTVAAVTVVGSLLINALIPPAQQGGGQGPQNYAITGVQNAVNRYGVYPKVLGRHRMFPVKTATGYSETVGSDIYYRGRMALGWGPVALEDLRIGTTPITEYEGVELEFLNVDRARTLAAMPELADIIRTKGSERHAPDAQLRSVGAEYVLRPDAAPNSVEIAVRANARLGVQSYDYEIQSRAQGAAAWTVEEAVFAAGTGERTWTGNYADGQEREFRVVVTAIAGDAGNSAPPVSGWFGAPAALIVTSAYAEYADQGATPGWRSGTETMLTYPGDVAEDTYNVLLEQNDPVSRFTRDETASASIDIQFSQGLYDSDDGSTDAHSASFAFRYRRVGATAWTDAGSQTWTGEWTTLIRFSKDITFPTPGEYEIEITRTSSIDGDSGDQNKGWLTAIRSFRDGRIPSHAGIAEIAFRIKASEELSGQVDSLNCIVQQLAPVWTGSGWTAPQPVRHPAWIYLDAIRGPHLRRPVPDARIDLAGIKAWAEEEPHWTCDYVVDTDTQLAEVLDVIAASGRAKRALTDLQYSVIRDGGAGPVRQVFGPRNSWGFRSALAFPREIHGLRCKVRSERLEWEEDEVLVFMDGYDARTATELETLDLPGVVVTAGDEDEGNAYRLGRYHLAVSRTRTEVFEWHADWEHIRIQRGDKVQFVHDVPKIGVGTARIAEAIFAAGTLDSFVLDDLFDFEAATFRVTVRGRDGTRHVFQARSPDDPATRTWTWVSGGAPATGIAAGDLVVIEELTQESQELLITGIYPGPDESARITAVDASPEVLEAATGAIPPYAPIVTEPRASALSGPVKPVVVEAVSGEGTKLVAEDGTVVPRIAVTIAPISTFQSAGISAQLRWRRAGTENPWAYGVATPVQDYTFHTGALLLGRAYTVEVRTVDAQARSRGWVAAGEVLASADPVPPPVVNGFDVAPLVIADSAGADRRPALRLTWTPPPSRIRQMTWAVRVQATGQVVQQGGRAEAQEGATIVSGNIVPGETYEVRMSHLNGAAVDPVWTAWLAVVAPDVRFSAADLVDELGAKIDAAFERHDAELEEAAGTVAELRDAAIAAYGDYRL</sequence>
<proteinExistence type="predicted"/>
<feature type="domain" description="Tip attachment protein J HDII-ins2" evidence="2">
    <location>
        <begin position="391"/>
        <end position="514"/>
    </location>
</feature>
<organism evidence="3 4">
    <name type="scientific">Roseivivax isoporae LMG 25204</name>
    <dbReference type="NCBI Taxonomy" id="1449351"/>
    <lineage>
        <taxon>Bacteria</taxon>
        <taxon>Pseudomonadati</taxon>
        <taxon>Pseudomonadota</taxon>
        <taxon>Alphaproteobacteria</taxon>
        <taxon>Rhodobacterales</taxon>
        <taxon>Roseobacteraceae</taxon>
        <taxon>Roseivivax</taxon>
    </lineage>
</organism>
<keyword evidence="1" id="KW-1133">Transmembrane helix</keyword>
<name>X7F232_9RHOB</name>
<protein>
    <recommendedName>
        <fullName evidence="2">Tip attachment protein J HDII-ins2 domain-containing protein</fullName>
    </recommendedName>
</protein>
<keyword evidence="1" id="KW-0472">Membrane</keyword>
<dbReference type="STRING" id="1449351.RISW2_18795"/>
<dbReference type="EMBL" id="JAME01000051">
    <property type="protein sequence ID" value="ETX26845.1"/>
    <property type="molecule type" value="Genomic_DNA"/>
</dbReference>
<dbReference type="Pfam" id="PF24801">
    <property type="entry name" value="FNIII-A_GpJ"/>
    <property type="match status" value="1"/>
</dbReference>
<evidence type="ECO:0000313" key="3">
    <source>
        <dbReference type="EMBL" id="ETX26845.1"/>
    </source>
</evidence>
<evidence type="ECO:0000313" key="4">
    <source>
        <dbReference type="Proteomes" id="UP000023430"/>
    </source>
</evidence>
<evidence type="ECO:0000256" key="1">
    <source>
        <dbReference type="SAM" id="Phobius"/>
    </source>
</evidence>
<feature type="transmembrane region" description="Helical" evidence="1">
    <location>
        <begin position="83"/>
        <end position="105"/>
    </location>
</feature>
<feature type="non-terminal residue" evidence="3">
    <location>
        <position position="1175"/>
    </location>
</feature>
<feature type="transmembrane region" description="Helical" evidence="1">
    <location>
        <begin position="112"/>
        <end position="133"/>
    </location>
</feature>
<dbReference type="NCBIfam" id="NF040662">
    <property type="entry name" value="attach_TipJ_rel"/>
    <property type="match status" value="1"/>
</dbReference>
<dbReference type="Proteomes" id="UP000023430">
    <property type="component" value="Unassembled WGS sequence"/>
</dbReference>